<feature type="domain" description="HTH gntR-type" evidence="4">
    <location>
        <begin position="17"/>
        <end position="85"/>
    </location>
</feature>
<dbReference type="Gene3D" id="1.10.10.10">
    <property type="entry name" value="Winged helix-like DNA-binding domain superfamily/Winged helix DNA-binding domain"/>
    <property type="match status" value="1"/>
</dbReference>
<dbReference type="InterPro" id="IPR000524">
    <property type="entry name" value="Tscrpt_reg_HTH_GntR"/>
</dbReference>
<dbReference type="SUPFAM" id="SSF53822">
    <property type="entry name" value="Periplasmic binding protein-like I"/>
    <property type="match status" value="1"/>
</dbReference>
<keyword evidence="1" id="KW-0805">Transcription regulation</keyword>
<proteinExistence type="predicted"/>
<evidence type="ECO:0000313" key="6">
    <source>
        <dbReference type="Proteomes" id="UP000294498"/>
    </source>
</evidence>
<accession>A0A4R8DGB6</accession>
<name>A0A4R8DGB6_9BACT</name>
<evidence type="ECO:0000256" key="3">
    <source>
        <dbReference type="ARBA" id="ARBA00023163"/>
    </source>
</evidence>
<dbReference type="SMART" id="SM00345">
    <property type="entry name" value="HTH_GNTR"/>
    <property type="match status" value="1"/>
</dbReference>
<dbReference type="Proteomes" id="UP000294498">
    <property type="component" value="Unassembled WGS sequence"/>
</dbReference>
<dbReference type="SUPFAM" id="SSF46785">
    <property type="entry name" value="Winged helix' DNA-binding domain"/>
    <property type="match status" value="1"/>
</dbReference>
<keyword evidence="6" id="KW-1185">Reference proteome</keyword>
<dbReference type="InterPro" id="IPR028082">
    <property type="entry name" value="Peripla_BP_I"/>
</dbReference>
<evidence type="ECO:0000256" key="2">
    <source>
        <dbReference type="ARBA" id="ARBA00023125"/>
    </source>
</evidence>
<comment type="caution">
    <text evidence="5">The sequence shown here is derived from an EMBL/GenBank/DDBJ whole genome shotgun (WGS) entry which is preliminary data.</text>
</comment>
<sequence length="336" mass="38666">MKTVFDEIKKLEAVPSFSKHDRLVNGIINAIDEKLLMTDDLLPSLNEMIRTLRFSRDTVVKGYQELINRGLIGSTRGRGYYVTNGNTDQTLQVALLMYNMDTFEEQFYRNFRAELGPNVHLNVFFHHGNIEVFETILTQVKGKYGMYVIAPIPHPRTKALLETIPRHRFLMVDRYEPVDGEFNHITQEFALSSYMIFMELAPVIRKFDEIIFYHSADSLDPKEIVGAFKKFLKDAGIKGRVLPEFKPGTLEKGKVYFTLDNYAVFAMLKECKARKLKPGRDLGILSHNDEPAKELIGITTYSADFSLMGKKAGEFVMRREAVMETMPMVLWRRATL</sequence>
<dbReference type="PANTHER" id="PTHR38445">
    <property type="entry name" value="HTH-TYPE TRANSCRIPTIONAL REPRESSOR YTRA"/>
    <property type="match status" value="1"/>
</dbReference>
<dbReference type="CDD" id="cd07377">
    <property type="entry name" value="WHTH_GntR"/>
    <property type="match status" value="1"/>
</dbReference>
<dbReference type="InterPro" id="IPR036388">
    <property type="entry name" value="WH-like_DNA-bd_sf"/>
</dbReference>
<dbReference type="GO" id="GO:0003677">
    <property type="term" value="F:DNA binding"/>
    <property type="evidence" value="ECO:0007669"/>
    <property type="project" value="UniProtKB-KW"/>
</dbReference>
<evidence type="ECO:0000259" key="4">
    <source>
        <dbReference type="PROSITE" id="PS50949"/>
    </source>
</evidence>
<dbReference type="PROSITE" id="PS50949">
    <property type="entry name" value="HTH_GNTR"/>
    <property type="match status" value="1"/>
</dbReference>
<evidence type="ECO:0000256" key="1">
    <source>
        <dbReference type="ARBA" id="ARBA00023015"/>
    </source>
</evidence>
<keyword evidence="3" id="KW-0804">Transcription</keyword>
<dbReference type="GO" id="GO:0003700">
    <property type="term" value="F:DNA-binding transcription factor activity"/>
    <property type="evidence" value="ECO:0007669"/>
    <property type="project" value="InterPro"/>
</dbReference>
<dbReference type="PANTHER" id="PTHR38445:SF10">
    <property type="entry name" value="GNTR-FAMILY TRANSCRIPTIONAL REGULATOR"/>
    <property type="match status" value="1"/>
</dbReference>
<dbReference type="EMBL" id="SODV01000002">
    <property type="protein sequence ID" value="TDW96673.1"/>
    <property type="molecule type" value="Genomic_DNA"/>
</dbReference>
<organism evidence="5 6">
    <name type="scientific">Dinghuibacter silviterrae</name>
    <dbReference type="NCBI Taxonomy" id="1539049"/>
    <lineage>
        <taxon>Bacteria</taxon>
        <taxon>Pseudomonadati</taxon>
        <taxon>Bacteroidota</taxon>
        <taxon>Chitinophagia</taxon>
        <taxon>Chitinophagales</taxon>
        <taxon>Chitinophagaceae</taxon>
        <taxon>Dinghuibacter</taxon>
    </lineage>
</organism>
<dbReference type="RefSeq" id="WP_133997525.1">
    <property type="nucleotide sequence ID" value="NZ_SODV01000002.1"/>
</dbReference>
<gene>
    <name evidence="5" type="ORF">EDB95_4508</name>
</gene>
<protein>
    <submittedName>
        <fullName evidence="5">Regulatory GntR family protein</fullName>
    </submittedName>
</protein>
<dbReference type="AlphaFoldDB" id="A0A4R8DGB6"/>
<reference evidence="5 6" key="1">
    <citation type="submission" date="2019-03" db="EMBL/GenBank/DDBJ databases">
        <title>Genomic Encyclopedia of Type Strains, Phase IV (KMG-IV): sequencing the most valuable type-strain genomes for metagenomic binning, comparative biology and taxonomic classification.</title>
        <authorList>
            <person name="Goeker M."/>
        </authorList>
    </citation>
    <scope>NUCLEOTIDE SEQUENCE [LARGE SCALE GENOMIC DNA]</scope>
    <source>
        <strain evidence="5 6">DSM 100059</strain>
    </source>
</reference>
<dbReference type="InterPro" id="IPR036390">
    <property type="entry name" value="WH_DNA-bd_sf"/>
</dbReference>
<evidence type="ECO:0000313" key="5">
    <source>
        <dbReference type="EMBL" id="TDW96673.1"/>
    </source>
</evidence>
<dbReference type="OrthoDB" id="742238at2"/>
<keyword evidence="2" id="KW-0238">DNA-binding</keyword>